<dbReference type="Pfam" id="PF04134">
    <property type="entry name" value="DCC1-like"/>
    <property type="match status" value="1"/>
</dbReference>
<sequence>MKSAGVIRIAAGLCGRYRLLSTFRYVPAAVRDRVSDFVADHRYRWFGKKDRCMAPSDVESRFRE</sequence>
<dbReference type="PANTHER" id="PTHR33639">
    <property type="entry name" value="THIOL-DISULFIDE OXIDOREDUCTASE DCC"/>
    <property type="match status" value="1"/>
</dbReference>
<dbReference type="GO" id="GO:0015035">
    <property type="term" value="F:protein-disulfide reductase activity"/>
    <property type="evidence" value="ECO:0007669"/>
    <property type="project" value="InterPro"/>
</dbReference>
<dbReference type="PANTHER" id="PTHR33639:SF2">
    <property type="entry name" value="DUF393 DOMAIN-CONTAINING PROTEIN"/>
    <property type="match status" value="1"/>
</dbReference>
<proteinExistence type="predicted"/>
<dbReference type="InterPro" id="IPR007263">
    <property type="entry name" value="DCC1-like"/>
</dbReference>
<name>M0E393_9EURY</name>
<keyword evidence="2" id="KW-1185">Reference proteome</keyword>
<accession>M0E393</accession>
<dbReference type="PATRIC" id="fig|1227484.4.peg.923"/>
<dbReference type="InterPro" id="IPR052927">
    <property type="entry name" value="DCC_oxidoreductase"/>
</dbReference>
<dbReference type="AlphaFoldDB" id="M0E393"/>
<evidence type="ECO:0000313" key="1">
    <source>
        <dbReference type="EMBL" id="ELZ42270.1"/>
    </source>
</evidence>
<organism evidence="1 2">
    <name type="scientific">Halorubrum saccharovorum DSM 1137</name>
    <dbReference type="NCBI Taxonomy" id="1227484"/>
    <lineage>
        <taxon>Archaea</taxon>
        <taxon>Methanobacteriati</taxon>
        <taxon>Methanobacteriota</taxon>
        <taxon>Stenosarchaea group</taxon>
        <taxon>Halobacteria</taxon>
        <taxon>Halobacteriales</taxon>
        <taxon>Haloferacaceae</taxon>
        <taxon>Halorubrum</taxon>
    </lineage>
</organism>
<dbReference type="Proteomes" id="UP000011514">
    <property type="component" value="Unassembled WGS sequence"/>
</dbReference>
<protein>
    <submittedName>
        <fullName evidence="1">Thiol-disulfide oxidoreductase DCC</fullName>
    </submittedName>
</protein>
<dbReference type="eggNOG" id="arCOG10301">
    <property type="taxonomic scope" value="Archaea"/>
</dbReference>
<dbReference type="EMBL" id="AOJE01000012">
    <property type="protein sequence ID" value="ELZ42270.1"/>
    <property type="molecule type" value="Genomic_DNA"/>
</dbReference>
<gene>
    <name evidence="1" type="ORF">C471_04490</name>
</gene>
<evidence type="ECO:0000313" key="2">
    <source>
        <dbReference type="Proteomes" id="UP000011514"/>
    </source>
</evidence>
<comment type="caution">
    <text evidence="1">The sequence shown here is derived from an EMBL/GenBank/DDBJ whole genome shotgun (WGS) entry which is preliminary data.</text>
</comment>
<reference evidence="1 2" key="1">
    <citation type="journal article" date="2014" name="PLoS Genet.">
        <title>Phylogenetically driven sequencing of extremely halophilic archaea reveals strategies for static and dynamic osmo-response.</title>
        <authorList>
            <person name="Becker E.A."/>
            <person name="Seitzer P.M."/>
            <person name="Tritt A."/>
            <person name="Larsen D."/>
            <person name="Krusor M."/>
            <person name="Yao A.I."/>
            <person name="Wu D."/>
            <person name="Madern D."/>
            <person name="Eisen J.A."/>
            <person name="Darling A.E."/>
            <person name="Facciotti M.T."/>
        </authorList>
    </citation>
    <scope>NUCLEOTIDE SEQUENCE [LARGE SCALE GENOMIC DNA]</scope>
    <source>
        <strain evidence="1 2">DSM 1137</strain>
    </source>
</reference>